<organism evidence="9 10">
    <name type="scientific">Candidatus Ornithomonoglobus merdipullorum</name>
    <dbReference type="NCBI Taxonomy" id="2840895"/>
    <lineage>
        <taxon>Bacteria</taxon>
        <taxon>Bacillati</taxon>
        <taxon>Bacillota</taxon>
        <taxon>Clostridia</taxon>
        <taxon>Candidatus Ornithomonoglobus</taxon>
    </lineage>
</organism>
<dbReference type="Pfam" id="PF00301">
    <property type="entry name" value="Rubredoxin"/>
    <property type="match status" value="1"/>
</dbReference>
<feature type="binding site" evidence="7">
    <location>
        <position position="8"/>
    </location>
    <ligand>
        <name>Fe cation</name>
        <dbReference type="ChEBI" id="CHEBI:24875"/>
    </ligand>
</feature>
<evidence type="ECO:0000259" key="8">
    <source>
        <dbReference type="PROSITE" id="PS50903"/>
    </source>
</evidence>
<evidence type="ECO:0000256" key="6">
    <source>
        <dbReference type="PIRNR" id="PIRNR000071"/>
    </source>
</evidence>
<proteinExistence type="inferred from homology"/>
<dbReference type="InterPro" id="IPR050526">
    <property type="entry name" value="Rubredoxin_ET"/>
</dbReference>
<dbReference type="GO" id="GO:0043448">
    <property type="term" value="P:alkane catabolic process"/>
    <property type="evidence" value="ECO:0007669"/>
    <property type="project" value="TreeGrafter"/>
</dbReference>
<gene>
    <name evidence="9" type="ORF">IAA61_07290</name>
</gene>
<evidence type="ECO:0000256" key="1">
    <source>
        <dbReference type="ARBA" id="ARBA00005337"/>
    </source>
</evidence>
<evidence type="ECO:0000256" key="5">
    <source>
        <dbReference type="ARBA" id="ARBA00023004"/>
    </source>
</evidence>
<dbReference type="EMBL" id="DVNB01000077">
    <property type="protein sequence ID" value="HIU57601.1"/>
    <property type="molecule type" value="Genomic_DNA"/>
</dbReference>
<comment type="similarity">
    <text evidence="1 6">Belongs to the rubredoxin family.</text>
</comment>
<dbReference type="Proteomes" id="UP000824109">
    <property type="component" value="Unassembled WGS sequence"/>
</dbReference>
<dbReference type="InterPro" id="IPR024934">
    <property type="entry name" value="Rubredoxin-like_dom"/>
</dbReference>
<dbReference type="NCBIfam" id="NF045768">
    <property type="entry name" value="RubredRD"/>
    <property type="match status" value="1"/>
</dbReference>
<dbReference type="AlphaFoldDB" id="A0A9D1MC81"/>
<dbReference type="InterPro" id="IPR018527">
    <property type="entry name" value="Rubredoxin_Fe_BS"/>
</dbReference>
<reference evidence="9" key="2">
    <citation type="journal article" date="2021" name="PeerJ">
        <title>Extensive microbial diversity within the chicken gut microbiome revealed by metagenomics and culture.</title>
        <authorList>
            <person name="Gilroy R."/>
            <person name="Ravi A."/>
            <person name="Getino M."/>
            <person name="Pursley I."/>
            <person name="Horton D.L."/>
            <person name="Alikhan N.F."/>
            <person name="Baker D."/>
            <person name="Gharbi K."/>
            <person name="Hall N."/>
            <person name="Watson M."/>
            <person name="Adriaenssens E.M."/>
            <person name="Foster-Nyarko E."/>
            <person name="Jarju S."/>
            <person name="Secka A."/>
            <person name="Antonio M."/>
            <person name="Oren A."/>
            <person name="Chaudhuri R.R."/>
            <person name="La Ragione R."/>
            <person name="Hildebrand F."/>
            <person name="Pallen M.J."/>
        </authorList>
    </citation>
    <scope>NUCLEOTIDE SEQUENCE</scope>
    <source>
        <strain evidence="9">USAMLcec3-3695</strain>
    </source>
</reference>
<dbReference type="GO" id="GO:0005506">
    <property type="term" value="F:iron ion binding"/>
    <property type="evidence" value="ECO:0007669"/>
    <property type="project" value="InterPro"/>
</dbReference>
<evidence type="ECO:0000256" key="3">
    <source>
        <dbReference type="ARBA" id="ARBA00022723"/>
    </source>
</evidence>
<feature type="binding site" evidence="7">
    <location>
        <position position="41"/>
    </location>
    <ligand>
        <name>Fe cation</name>
        <dbReference type="ChEBI" id="CHEBI:24875"/>
    </ligand>
</feature>
<evidence type="ECO:0000256" key="4">
    <source>
        <dbReference type="ARBA" id="ARBA00022982"/>
    </source>
</evidence>
<sequence>MQKYECPCGYVYDPELGDPDNGVAPGTAWEDVPEDWLCPTCGLGKDSFYPVD</sequence>
<dbReference type="Gene3D" id="2.20.28.10">
    <property type="match status" value="1"/>
</dbReference>
<dbReference type="CDD" id="cd00730">
    <property type="entry name" value="rubredoxin"/>
    <property type="match status" value="1"/>
</dbReference>
<feature type="binding site" evidence="7">
    <location>
        <position position="6"/>
    </location>
    <ligand>
        <name>Fe cation</name>
        <dbReference type="ChEBI" id="CHEBI:24875"/>
    </ligand>
</feature>
<evidence type="ECO:0000256" key="2">
    <source>
        <dbReference type="ARBA" id="ARBA00022448"/>
    </source>
</evidence>
<dbReference type="InterPro" id="IPR024922">
    <property type="entry name" value="Rubredoxin"/>
</dbReference>
<feature type="binding site" evidence="7">
    <location>
        <position position="38"/>
    </location>
    <ligand>
        <name>Fe cation</name>
        <dbReference type="ChEBI" id="CHEBI:24875"/>
    </ligand>
</feature>
<dbReference type="GO" id="GO:0009055">
    <property type="term" value="F:electron transfer activity"/>
    <property type="evidence" value="ECO:0007669"/>
    <property type="project" value="InterPro"/>
</dbReference>
<dbReference type="FunFam" id="2.20.28.10:FF:000001">
    <property type="entry name" value="Rubredoxin"/>
    <property type="match status" value="1"/>
</dbReference>
<accession>A0A9D1MC81</accession>
<reference evidence="9" key="1">
    <citation type="submission" date="2020-10" db="EMBL/GenBank/DDBJ databases">
        <authorList>
            <person name="Gilroy R."/>
        </authorList>
    </citation>
    <scope>NUCLEOTIDE SEQUENCE</scope>
    <source>
        <strain evidence="9">USAMLcec3-3695</strain>
    </source>
</reference>
<comment type="caution">
    <text evidence="9">The sequence shown here is derived from an EMBL/GenBank/DDBJ whole genome shotgun (WGS) entry which is preliminary data.</text>
</comment>
<dbReference type="PROSITE" id="PS00202">
    <property type="entry name" value="RUBREDOXIN"/>
    <property type="match status" value="1"/>
</dbReference>
<keyword evidence="5 6" id="KW-0408">Iron</keyword>
<dbReference type="PANTHER" id="PTHR47627">
    <property type="entry name" value="RUBREDOXIN"/>
    <property type="match status" value="1"/>
</dbReference>
<evidence type="ECO:0000313" key="9">
    <source>
        <dbReference type="EMBL" id="HIU57601.1"/>
    </source>
</evidence>
<feature type="domain" description="Rubredoxin-like" evidence="8">
    <location>
        <begin position="1"/>
        <end position="51"/>
    </location>
</feature>
<dbReference type="PANTHER" id="PTHR47627:SF1">
    <property type="entry name" value="RUBREDOXIN-1-RELATED"/>
    <property type="match status" value="1"/>
</dbReference>
<protein>
    <recommendedName>
        <fullName evidence="6">Rubredoxin</fullName>
    </recommendedName>
</protein>
<evidence type="ECO:0000313" key="10">
    <source>
        <dbReference type="Proteomes" id="UP000824109"/>
    </source>
</evidence>
<dbReference type="PROSITE" id="PS50903">
    <property type="entry name" value="RUBREDOXIN_LIKE"/>
    <property type="match status" value="1"/>
</dbReference>
<name>A0A9D1MC81_9FIRM</name>
<keyword evidence="4 6" id="KW-0249">Electron transport</keyword>
<comment type="cofactor">
    <cofactor evidence="6 7">
        <name>Fe(3+)</name>
        <dbReference type="ChEBI" id="CHEBI:29034"/>
    </cofactor>
    <text evidence="6 7">Binds 1 Fe(3+) ion per subunit.</text>
</comment>
<evidence type="ECO:0000256" key="7">
    <source>
        <dbReference type="PIRSR" id="PIRSR000071-1"/>
    </source>
</evidence>
<keyword evidence="3 6" id="KW-0479">Metal-binding</keyword>
<dbReference type="PIRSF" id="PIRSF000071">
    <property type="entry name" value="Rubredoxin"/>
    <property type="match status" value="1"/>
</dbReference>
<dbReference type="PRINTS" id="PR00163">
    <property type="entry name" value="RUBREDOXIN"/>
</dbReference>
<dbReference type="InterPro" id="IPR024935">
    <property type="entry name" value="Rubredoxin_dom"/>
</dbReference>
<keyword evidence="2 6" id="KW-0813">Transport</keyword>
<dbReference type="SUPFAM" id="SSF57802">
    <property type="entry name" value="Rubredoxin-like"/>
    <property type="match status" value="1"/>
</dbReference>